<dbReference type="GO" id="GO:0039704">
    <property type="term" value="P:viral translational shunt"/>
    <property type="evidence" value="ECO:0007669"/>
    <property type="project" value="UniProtKB-UniRule"/>
</dbReference>
<comment type="miscellaneous">
    <text evidence="14">All late proteins expressed from the major late promoter are produced by alternative splicing and alternative polyadenylation of the same gene giving rise to non-overlapping ORFs. A leader sequence is present in the N-terminus of all these mRNAs and is recognized by the viral shutoff protein to provide expression although conventional translation via ribosome scanning from the cap has been shut off in the host cell.</text>
</comment>
<dbReference type="GO" id="GO:0039606">
    <property type="term" value="P:symbiont-mediated suppression of host translation initiation"/>
    <property type="evidence" value="ECO:0007669"/>
    <property type="project" value="UniProtKB-KW"/>
</dbReference>
<sequence length="782" mass="87224">MEDTLPLSQPPRPPTPIPEESEFVPEEVVVEQDPGYVTPPEDFSAELIAKQPPGPEQGQADTEQDWVGDQHNSDYLTQDVLLKHVKRQSLIVRDALSDRPEPPLSVAELSALYETNLFSPRVPPKRQANGTCEPNPRLNFYPVFAVPEALATYHLFFKNHRIPLSCRANRSRADEKLTLKQGARLPRVVSLEEVPKIFEGLGPHEKRAANALQKEESHSILVELENDNARLAVLKRSIEVSHFAYPAVNLPPKVMSCAMDQLLIKRAQPLEDGQTESTEDGQPVVDDEQLARWLGTAVPEALQDRRKLMMGAVLVGAELQCLRRFFTNPKTMQKIEESLHYTFRHGYVKQACKISNVELSNLVSYLGILHENRLGQSVLHSTLKGEARRDYIRDCVYLFLLLTWQTAMGVWQQCLEEQNLKELEKILQRAKKSLWLGFDEISVASELAELIFPDKLMQTLQNGLPDFVSQSMLHNFRSFILERSGILPSMSCALPSDFVPLIYKECPPPLWSHCYLFQLANYLAYHSDLMEDASGEGLMECHCRCNLCTPHRSLVCNPELLSESQVIGTFEIQGPESTGSAPLKLTPALWTSAYLRKFIPEDYHPHVIQFYEDQSQPPKVPLTACVITQGKILAQLQAINQARREFLLKKGRGVYLDPQTGEELNVPAEPVSSSPPSSLSQNQHHAPQKQVSAHRPEAFRETAAFARNVGRGGSERLLGQSGRGGGRGMGGEPQRERGGGSRGAGRGKNFQRRRKTVTLRPGTCDSLPASCGPSAAASQAPA</sequence>
<evidence type="ECO:0000256" key="14">
    <source>
        <dbReference type="HAMAP-Rule" id="MF_04060"/>
    </source>
</evidence>
<comment type="caution">
    <text evidence="14">Lacks conserved residue(s) required for the propagation of feature annotation.</text>
</comment>
<keyword evidence="4 14" id="KW-0945">Host-virus interaction</keyword>
<keyword evidence="5 14" id="KW-1155">Translational shunt</keyword>
<accession>A0A0M4MFN8</accession>
<dbReference type="GO" id="GO:0003723">
    <property type="term" value="F:RNA binding"/>
    <property type="evidence" value="ECO:0007669"/>
    <property type="project" value="UniProtKB-UniRule"/>
</dbReference>
<dbReference type="GO" id="GO:0030430">
    <property type="term" value="C:host cell cytoplasm"/>
    <property type="evidence" value="ECO:0007669"/>
    <property type="project" value="UniProtKB-SubCell"/>
</dbReference>
<evidence type="ECO:0000256" key="8">
    <source>
        <dbReference type="ARBA" id="ARBA00022921"/>
    </source>
</evidence>
<feature type="compositionally biased region" description="Low complexity" evidence="15">
    <location>
        <begin position="670"/>
        <end position="680"/>
    </location>
</feature>
<feature type="compositionally biased region" description="Polar residues" evidence="15">
    <location>
        <begin position="681"/>
        <end position="691"/>
    </location>
</feature>
<keyword evidence="12 14" id="KW-1262">Eukaryotic host gene expression shutoff by virus</keyword>
<comment type="PTM">
    <text evidence="14">Might be cleaved by the viral protease.</text>
</comment>
<keyword evidence="2 14" id="KW-0488">Methylation</keyword>
<comment type="PTM">
    <text evidence="14">Methylated. Asymmetric dimethylation by host PRMT1 of the Arg/Gly-rich region may regulate shutoff protein binding to hexon and promote the capsid assembly in the nucleus.</text>
</comment>
<keyword evidence="6 14" id="KW-1193">Eukaryotic host translation shutoff by virus</keyword>
<keyword evidence="13 14" id="KW-1075">Inhibition of eukaryotic host translation factors by virus</keyword>
<comment type="subunit">
    <text evidence="14">Monomer. Interacts with hexon protein; this interaction allows chaperoning and trimerization of hexon proteins. Interacts (via N-terminus) with host initiation factor EIF4G (via C-terminus). Interacts (via RRM domain) with viral mRNAs that contain the tripartite leader; this interaction allows ribosome shunting and expression of viral late mRNAs.</text>
</comment>
<evidence type="ECO:0000256" key="6">
    <source>
        <dbReference type="ARBA" id="ARBA00022809"/>
    </source>
</evidence>
<evidence type="ECO:0000256" key="4">
    <source>
        <dbReference type="ARBA" id="ARBA00022581"/>
    </source>
</evidence>
<comment type="similarity">
    <text evidence="14">Belongs to the adenoviridae shutoff protein family.</text>
</comment>
<comment type="subcellular location">
    <subcellularLocation>
        <location evidence="14">Host cytoplasm</location>
    </subcellularLocation>
</comment>
<dbReference type="Pfam" id="PF02438">
    <property type="entry name" value="Adeno_100"/>
    <property type="match status" value="1"/>
</dbReference>
<dbReference type="EMBL" id="KP329564">
    <property type="protein sequence ID" value="ALE30401.1"/>
    <property type="molecule type" value="Genomic_DNA"/>
</dbReference>
<dbReference type="KEGG" id="vg:26100678"/>
<evidence type="ECO:0000256" key="11">
    <source>
        <dbReference type="ARBA" id="ARBA00023200"/>
    </source>
</evidence>
<evidence type="ECO:0000256" key="13">
    <source>
        <dbReference type="ARBA" id="ARBA00023325"/>
    </source>
</evidence>
<evidence type="ECO:0000256" key="5">
    <source>
        <dbReference type="ARBA" id="ARBA00022586"/>
    </source>
</evidence>
<dbReference type="GO" id="GO:0019060">
    <property type="term" value="P:intracellular transport of viral protein in host cell"/>
    <property type="evidence" value="ECO:0007669"/>
    <property type="project" value="UniProtKB-UniRule"/>
</dbReference>
<keyword evidence="10 14" id="KW-0143">Chaperone</keyword>
<proteinExistence type="evidence at transcript level"/>
<evidence type="ECO:0000256" key="10">
    <source>
        <dbReference type="ARBA" id="ARBA00023186"/>
    </source>
</evidence>
<keyword evidence="17" id="KW-1185">Reference proteome</keyword>
<feature type="compositionally biased region" description="Acidic residues" evidence="15">
    <location>
        <begin position="19"/>
        <end position="30"/>
    </location>
</feature>
<name>A0A0M4MFN8_9ADEN</name>
<feature type="modified residue" description="Phosphotyrosine; by host" evidence="14">
    <location>
        <position position="655"/>
    </location>
</feature>
<feature type="modified residue" description="Phosphotyrosine; by host" evidence="14">
    <location>
        <position position="341"/>
    </location>
</feature>
<dbReference type="GO" id="GO:0043657">
    <property type="term" value="C:host cell"/>
    <property type="evidence" value="ECO:0007669"/>
    <property type="project" value="GOC"/>
</dbReference>
<keyword evidence="8 14" id="KW-0426">Late protein</keyword>
<keyword evidence="11 14" id="KW-1035">Host cytoplasm</keyword>
<dbReference type="GO" id="GO:0039657">
    <property type="term" value="P:symbiont-mediated suppression of host gene expression"/>
    <property type="evidence" value="ECO:0007669"/>
    <property type="project" value="UniProtKB-UniRule"/>
</dbReference>
<evidence type="ECO:0000256" key="2">
    <source>
        <dbReference type="ARBA" id="ARBA00022481"/>
    </source>
</evidence>
<keyword evidence="7 14" id="KW-0694">RNA-binding</keyword>
<feature type="compositionally biased region" description="Pro residues" evidence="15">
    <location>
        <begin position="8"/>
        <end position="17"/>
    </location>
</feature>
<feature type="region of interest" description="Disordered" evidence="15">
    <location>
        <begin position="1"/>
        <end position="63"/>
    </location>
</feature>
<evidence type="ECO:0000256" key="1">
    <source>
        <dbReference type="ARBA" id="ARBA00022448"/>
    </source>
</evidence>
<evidence type="ECO:0000313" key="16">
    <source>
        <dbReference type="EMBL" id="ALE30401.1"/>
    </source>
</evidence>
<evidence type="ECO:0000256" key="7">
    <source>
        <dbReference type="ARBA" id="ARBA00022884"/>
    </source>
</evidence>
<organism evidence="16 17">
    <name type="scientific">Simian adenovirus 16</name>
    <dbReference type="NCBI Taxonomy" id="1715778"/>
    <lineage>
        <taxon>Viruses</taxon>
        <taxon>Varidnaviria</taxon>
        <taxon>Bamfordvirae</taxon>
        <taxon>Preplasmiviricota</taxon>
        <taxon>Polisuviricotina</taxon>
        <taxon>Pharingeaviricetes</taxon>
        <taxon>Rowavirales</taxon>
        <taxon>Adenoviridae</taxon>
        <taxon>Mastadenovirus</taxon>
        <taxon>Mastadenovirus alienum</taxon>
        <taxon>Simian mastadenovirus E</taxon>
    </lineage>
</organism>
<keyword evidence="1 14" id="KW-0813">Transport</keyword>
<comment type="PTM">
    <text evidence="14">Phosphorylated. Tyrosine phosphorylation enhances preferential binding to tripartite leader mRNAs and allows ribosome shunting.</text>
</comment>
<comment type="function">
    <text evidence="14">Protein that inhibits host translation while promoting late viral translation by ribosome shunting. Blocks host cap-dependent translation by binding to eIF4G, displacing MKNK1 from cap initiation complexes and preventing EIF4E phosphorylation. Binds to the tripartite leader sequence of viral late mRNAs and recruits host eIF4G, PABPC1/poly-A binding protein and 40S ribosomes subunits on viral mRNAs, allowing ribosome shunting and efficient translation of late viral mRNAs even though conventional translation via ribosome scanning from the cap has been shut off in the host cell. During assembly, acts as a chaperone protein that helps hexon proteins assembly into trimers.</text>
</comment>
<feature type="compositionally biased region" description="Gly residues" evidence="15">
    <location>
        <begin position="721"/>
        <end position="731"/>
    </location>
</feature>
<gene>
    <name evidence="14" type="primary">L4</name>
</gene>
<protein>
    <recommendedName>
        <fullName evidence="14">Shutoff protein</fullName>
    </recommendedName>
    <alternativeName>
        <fullName evidence="14">100 kDa protein</fullName>
        <shortName evidence="14">p100K</shortName>
    </alternativeName>
    <alternativeName>
        <fullName evidence="14">100K-chaperone protein</fullName>
    </alternativeName>
    <alternativeName>
        <fullName evidence="14">L4-100K</fullName>
    </alternativeName>
    <alternativeName>
        <fullName evidence="14">Shutoff protein 100K</fullName>
    </alternativeName>
</protein>
<dbReference type="OrthoDB" id="2556at10239"/>
<dbReference type="InterPro" id="IPR003381">
    <property type="entry name" value="L4"/>
</dbReference>
<keyword evidence="9 14" id="KW-1190">Host gene expression shutoff by virus</keyword>
<dbReference type="HAMAP" id="MF_04060">
    <property type="entry name" value="ADV_SHUT"/>
    <property type="match status" value="1"/>
</dbReference>
<dbReference type="Proteomes" id="UP000161385">
    <property type="component" value="Segment"/>
</dbReference>
<reference evidence="16 17" key="1">
    <citation type="journal article" date="2015" name="Arch. Virol.">
        <title>Taxonomy proposal for Old World monkey adenoviruses: characterisation of several non-human, non-ape primate adenovirus lineages.</title>
        <authorList>
            <person name="Panto L."/>
            <person name="Podgorski I.I."/>
            <person name="Janoska M."/>
            <person name="Marko O."/>
            <person name="Harrach B."/>
        </authorList>
    </citation>
    <scope>NUCLEOTIDE SEQUENCE [LARGE SCALE GENOMIC DNA]</scope>
    <source>
        <strain evidence="16">C-8</strain>
    </source>
</reference>
<keyword evidence="3 14" id="KW-0597">Phosphoprotein</keyword>
<feature type="region of interest" description="Disordered" evidence="15">
    <location>
        <begin position="664"/>
        <end position="782"/>
    </location>
</feature>
<evidence type="ECO:0000256" key="15">
    <source>
        <dbReference type="SAM" id="MobiDB-lite"/>
    </source>
</evidence>
<comment type="induction">
    <text evidence="14">Expressed in the late phase of the viral replicative cycle.</text>
</comment>
<evidence type="ECO:0000256" key="12">
    <source>
        <dbReference type="ARBA" id="ARBA00023247"/>
    </source>
</evidence>
<evidence type="ECO:0000256" key="9">
    <source>
        <dbReference type="ARBA" id="ARBA00022995"/>
    </source>
</evidence>
<evidence type="ECO:0000256" key="3">
    <source>
        <dbReference type="ARBA" id="ARBA00022553"/>
    </source>
</evidence>
<evidence type="ECO:0000313" key="17">
    <source>
        <dbReference type="Proteomes" id="UP000161385"/>
    </source>
</evidence>
<dbReference type="RefSeq" id="YP_009174158.1">
    <property type="nucleotide sequence ID" value="NC_028105.1"/>
</dbReference>